<name>A0AAX2CE18_9BACI</name>
<protein>
    <recommendedName>
        <fullName evidence="2">Zinc-ribbon domain-containing protein</fullName>
    </recommendedName>
</protein>
<evidence type="ECO:0000256" key="1">
    <source>
        <dbReference type="SAM" id="Phobius"/>
    </source>
</evidence>
<reference evidence="3 4" key="1">
    <citation type="submission" date="2016-08" db="EMBL/GenBank/DDBJ databases">
        <authorList>
            <person name="Loux V."/>
            <person name="Rue O."/>
        </authorList>
    </citation>
    <scope>NUCLEOTIDE SEQUENCE [LARGE SCALE GENOMIC DNA]</scope>
    <source>
        <strain evidence="3 4">AFSSA_08CEB44bac</strain>
    </source>
</reference>
<evidence type="ECO:0000259" key="2">
    <source>
        <dbReference type="Pfam" id="PF13240"/>
    </source>
</evidence>
<keyword evidence="1" id="KW-0472">Membrane</keyword>
<accession>A0AAX2CE18</accession>
<proteinExistence type="predicted"/>
<dbReference type="EMBL" id="FMIK01000018">
    <property type="protein sequence ID" value="SCL87009.1"/>
    <property type="molecule type" value="Genomic_DNA"/>
</dbReference>
<keyword evidence="1" id="KW-0812">Transmembrane</keyword>
<feature type="domain" description="Zinc-ribbon" evidence="2">
    <location>
        <begin position="3"/>
        <end position="24"/>
    </location>
</feature>
<feature type="transmembrane region" description="Helical" evidence="1">
    <location>
        <begin position="184"/>
        <end position="206"/>
    </location>
</feature>
<dbReference type="RefSeq" id="WP_011984038.1">
    <property type="nucleotide sequence ID" value="NZ_CP024096.1"/>
</dbReference>
<feature type="transmembrane region" description="Helical" evidence="1">
    <location>
        <begin position="157"/>
        <end position="178"/>
    </location>
</feature>
<dbReference type="GeneID" id="33896317"/>
<dbReference type="InterPro" id="IPR026870">
    <property type="entry name" value="Zinc_ribbon_dom"/>
</dbReference>
<keyword evidence="1" id="KW-1133">Transmembrane helix</keyword>
<feature type="transmembrane region" description="Helical" evidence="1">
    <location>
        <begin position="81"/>
        <end position="100"/>
    </location>
</feature>
<sequence>MTCPNCHMENTAHAKFCGYCGHALTELAEEQAGRNDNLEKRTNEVREQVKEFVSGYFHFFKNAMKAPSAIMKSGSIEGRNGITSLIFICFLFTLVFYRIMNETTWMTMSLMPETPSPSLLGESIKIFFFLLVLFLFIGFIIFISGKLMQSSFSFWETLGVWGTVATPVVTMLILSFLFSFLTIFLTMLFLGMAVTLMDVGIIVSIFRLDRGGLDPVYTLIIANILIFIAGWLVFWSYLKIIVHLLTGL</sequence>
<evidence type="ECO:0000313" key="3">
    <source>
        <dbReference type="EMBL" id="SCL87009.1"/>
    </source>
</evidence>
<gene>
    <name evidence="3" type="ORF">BCB44BAC_01067</name>
</gene>
<dbReference type="Proteomes" id="UP000242164">
    <property type="component" value="Unassembled WGS sequence"/>
</dbReference>
<feature type="transmembrane region" description="Helical" evidence="1">
    <location>
        <begin position="218"/>
        <end position="238"/>
    </location>
</feature>
<dbReference type="Pfam" id="PF13240">
    <property type="entry name" value="Zn_Ribbon_1"/>
    <property type="match status" value="1"/>
</dbReference>
<feature type="transmembrane region" description="Helical" evidence="1">
    <location>
        <begin position="126"/>
        <end position="145"/>
    </location>
</feature>
<dbReference type="AlphaFoldDB" id="A0AAX2CE18"/>
<evidence type="ECO:0000313" key="4">
    <source>
        <dbReference type="Proteomes" id="UP000242164"/>
    </source>
</evidence>
<organism evidence="3 4">
    <name type="scientific">Bacillus cytotoxicus</name>
    <dbReference type="NCBI Taxonomy" id="580165"/>
    <lineage>
        <taxon>Bacteria</taxon>
        <taxon>Bacillati</taxon>
        <taxon>Bacillota</taxon>
        <taxon>Bacilli</taxon>
        <taxon>Bacillales</taxon>
        <taxon>Bacillaceae</taxon>
        <taxon>Bacillus</taxon>
        <taxon>Bacillus cereus group</taxon>
    </lineage>
</organism>
<comment type="caution">
    <text evidence="3">The sequence shown here is derived from an EMBL/GenBank/DDBJ whole genome shotgun (WGS) entry which is preliminary data.</text>
</comment>